<protein>
    <submittedName>
        <fullName evidence="2">Uncharacterized protein</fullName>
    </submittedName>
</protein>
<gene>
    <name evidence="2" type="ORF">ABN16_07360</name>
</gene>
<keyword evidence="1" id="KW-0812">Transmembrane</keyword>
<dbReference type="AlphaFoldDB" id="A0AAC9ER35"/>
<dbReference type="EMBL" id="CP012033">
    <property type="protein sequence ID" value="AKP64831.1"/>
    <property type="molecule type" value="Genomic_DNA"/>
</dbReference>
<keyword evidence="3" id="KW-1185">Reference proteome</keyword>
<dbReference type="KEGG" id="lko:ABN16_07360"/>
<organism evidence="2 3">
    <name type="scientific">Levilactobacillus koreensis</name>
    <dbReference type="NCBI Taxonomy" id="637971"/>
    <lineage>
        <taxon>Bacteria</taxon>
        <taxon>Bacillati</taxon>
        <taxon>Bacillota</taxon>
        <taxon>Bacilli</taxon>
        <taxon>Lactobacillales</taxon>
        <taxon>Lactobacillaceae</taxon>
        <taxon>Levilactobacillus</taxon>
    </lineage>
</organism>
<evidence type="ECO:0000313" key="3">
    <source>
        <dbReference type="Proteomes" id="UP000036000"/>
    </source>
</evidence>
<dbReference type="Proteomes" id="UP000036000">
    <property type="component" value="Chromosome"/>
</dbReference>
<name>A0AAC9ER35_9LACO</name>
<accession>A0AAC9ER35</accession>
<evidence type="ECO:0000313" key="2">
    <source>
        <dbReference type="EMBL" id="AKP64831.1"/>
    </source>
</evidence>
<feature type="transmembrane region" description="Helical" evidence="1">
    <location>
        <begin position="34"/>
        <end position="54"/>
    </location>
</feature>
<evidence type="ECO:0000256" key="1">
    <source>
        <dbReference type="SAM" id="Phobius"/>
    </source>
</evidence>
<feature type="transmembrane region" description="Helical" evidence="1">
    <location>
        <begin position="12"/>
        <end position="28"/>
    </location>
</feature>
<keyword evidence="1" id="KW-0472">Membrane</keyword>
<keyword evidence="1" id="KW-1133">Transmembrane helix</keyword>
<reference evidence="2 3" key="1">
    <citation type="submission" date="2015-07" db="EMBL/GenBank/DDBJ databases">
        <title>Lactobacillus korensis/26-25/ whole genome sequencing.</title>
        <authorList>
            <person name="Kim M.K."/>
            <person name="Im W.-T."/>
            <person name="Srinivasan S."/>
            <person name="Lee J.-J."/>
        </authorList>
    </citation>
    <scope>NUCLEOTIDE SEQUENCE [LARGE SCALE GENOMIC DNA]</scope>
    <source>
        <strain evidence="2 3">26-25</strain>
    </source>
</reference>
<proteinExistence type="predicted"/>
<sequence length="81" mass="9417">MKWLRIARGCSRLLYVVALGWLINRIFVTDWTTAFAGLVFVLNGALLVILDSAITARDTDHETSLSETLWRFLLLPWFWMM</sequence>